<name>A0ABR0C7M4_PURLI</name>
<dbReference type="InterPro" id="IPR059000">
    <property type="entry name" value="ATPase_P-type_domA"/>
</dbReference>
<feature type="region of interest" description="Disordered" evidence="7">
    <location>
        <begin position="799"/>
        <end position="859"/>
    </location>
</feature>
<dbReference type="InterPro" id="IPR023214">
    <property type="entry name" value="HAD_sf"/>
</dbReference>
<feature type="transmembrane region" description="Helical" evidence="8">
    <location>
        <begin position="1540"/>
        <end position="1562"/>
    </location>
</feature>
<dbReference type="SUPFAM" id="SSF81665">
    <property type="entry name" value="Calcium ATPase, transmembrane domain M"/>
    <property type="match status" value="1"/>
</dbReference>
<feature type="compositionally biased region" description="Basic and acidic residues" evidence="7">
    <location>
        <begin position="1275"/>
        <end position="1288"/>
    </location>
</feature>
<feature type="transmembrane region" description="Helical" evidence="8">
    <location>
        <begin position="1474"/>
        <end position="1493"/>
    </location>
</feature>
<proteinExistence type="predicted"/>
<dbReference type="PROSITE" id="PS50846">
    <property type="entry name" value="HMA_2"/>
    <property type="match status" value="1"/>
</dbReference>
<dbReference type="EMBL" id="JAWRVI010000009">
    <property type="protein sequence ID" value="KAK4092210.1"/>
    <property type="molecule type" value="Genomic_DNA"/>
</dbReference>
<dbReference type="Pfam" id="PF00403">
    <property type="entry name" value="HMA"/>
    <property type="match status" value="1"/>
</dbReference>
<dbReference type="InterPro" id="IPR001757">
    <property type="entry name" value="P_typ_ATPase"/>
</dbReference>
<dbReference type="SFLD" id="SFLDF00027">
    <property type="entry name" value="p-type_atpase"/>
    <property type="match status" value="1"/>
</dbReference>
<feature type="compositionally biased region" description="Low complexity" evidence="7">
    <location>
        <begin position="801"/>
        <end position="812"/>
    </location>
</feature>
<dbReference type="Pfam" id="PF24534">
    <property type="entry name" value="HMA_PCA1"/>
    <property type="match status" value="1"/>
</dbReference>
<dbReference type="Pfam" id="PF14498">
    <property type="entry name" value="Glyco_hyd_65N_2"/>
    <property type="match status" value="1"/>
</dbReference>
<protein>
    <submittedName>
        <fullName evidence="10">CAZyme family GH95</fullName>
    </submittedName>
</protein>
<dbReference type="SUPFAM" id="SSF81653">
    <property type="entry name" value="Calcium ATPase, transduction domain A"/>
    <property type="match status" value="1"/>
</dbReference>
<organism evidence="10 11">
    <name type="scientific">Purpureocillium lilacinum</name>
    <name type="common">Paecilomyces lilacinus</name>
    <dbReference type="NCBI Taxonomy" id="33203"/>
    <lineage>
        <taxon>Eukaryota</taxon>
        <taxon>Fungi</taxon>
        <taxon>Dikarya</taxon>
        <taxon>Ascomycota</taxon>
        <taxon>Pezizomycotina</taxon>
        <taxon>Sordariomycetes</taxon>
        <taxon>Hypocreomycetidae</taxon>
        <taxon>Hypocreales</taxon>
        <taxon>Ophiocordycipitaceae</taxon>
        <taxon>Purpureocillium</taxon>
    </lineage>
</organism>
<dbReference type="InterPro" id="IPR027256">
    <property type="entry name" value="P-typ_ATPase_IB"/>
</dbReference>
<evidence type="ECO:0000313" key="11">
    <source>
        <dbReference type="Proteomes" id="UP001287286"/>
    </source>
</evidence>
<dbReference type="PANTHER" id="PTHR31084">
    <property type="entry name" value="ALPHA-L-FUCOSIDASE 2"/>
    <property type="match status" value="1"/>
</dbReference>
<sequence>MHLQRFAVATVIASAIGARARDGSRFLWYTSPGKEWESDALPIGSGRLGATILGGTGTELIPLNEDTIWSGPRQDRTPPRALAALPRVRDMLLAGNYSAATNLSMEDIFAAEPAERAFSYFGNLALEFGHNDVDDYVRWLDTRQGNAGVSYMYKDVNYTREYIASFPADVLAARFTASKKGALSLKARFTREGNVTSNIASSAGGVHQLAMGGSSGQKPEDHPILFLGKARFVTCGGRVSASNDTLVITGATSIDVFFNAETNYRHATNKSLEAALDGKLTAAAKTGYTKVRREALADATSLLDRSAINLGASPDGLADLPTDQRIAHARTGLQDVQLATLAWNFGRHLLVASSRNTPAAVDMPANLQGVWNNKTTAAWGGKYTININIEMNYWPAGPTNLLETQEPLFDLLKVARPRGRDMARSMYDCDGVVFHHNLDLWGDPAPTDHNDHSTMWPMGAAWLVQHMIEHYRFTGDKDFLRRTAYPYLVDVARFYRCYTMMWEGSRVTGPSISAENRFVIPDNATMAGKPIGIDIAPEQDNQLMRDVVTGLLEAAAALGISSSDKDVQAARDFLPLIREPRIGSYGQILEWRYEYEETDPAHRHLSPLYGLHPSHQFAPLVNQPLSRAAKALLDHRLASGSGSTGWSRTWTINQYARLLSGADVWKHVTAWFAKYPMTNLWNSDHGVNYQIDGNFGVASGLTEMLLQSHAGVLHILPALPADAVPSGSARGLLARGGFEVDMEWAAGKLKRAEVRSKRDGPLLIRVGDGESFKVNGSRYRASIDAARVSHEVAKYKEDMVSQSSSQESISHSCTKRTLSFQSIPPSPRTAGTNQSRPRRQTKRASWPGTQESGQATRQTQFHCVGAVPRMAFDSTAKSAAVNQRVLERPMRPLSRAVTSTVLACNTPHGSPRSELTTLAPGSCRPWYRCHPLYARSECHMEYSGCAAGPPRGESFPAAINQSTAGRVAECIVASAVGVCCACVRTETEAGKELGAGYWTRQELIASVLAPFCFFISNSHHHITILERITAFVFCPATTQPTSSPLLSSNMAAGCCSGAAEAQGTSAHPADPHAPHDQGDHGDHNSHGHGHDHGHDHEHGSCGGHAEAESLAPCDQAGECCDDAQGCCDSSSSTRSATLTCCDSNEEHCDEKCIIAAAALECEKTCESDVAGHDPHASHDHAHDQNGQHPASACSTHLAKAFDQYAAYLESARCICRSILERGWSTTCCAEQPKPTPKAAPVEVVARAHATGQGAHTHEGPHHHHGIKRRGKKARHEQVESATKEERDAGCCSGHQVEHGHQSDKDAALRPANTDLERAEGLEHVALTVDGMTCSGCGNKMERTLKALPGVSSVRVNFVMGSAEFSLDTDVTTPDEVIRATERATGFRCTRLSNDDQTVDLLASGGSAKVLADIAIPGVTQATILNKKVVRLTYDPAIIGARTLVERVGDLSGGLAPPRDDPNVSSGRKRLYDQLVKTVVAACFTIPVVVMAWGNDLVQDEKTKASVSLALATVVQLIAVPDFYRPAISALVYSGSLEMDMLVVISITAAYLYSVVAYGFMMAGKPLDTEAFFETSTLLITLVLLGRLVAAFARIRAVVAVSLRSLQSTTAVIVESGSDREIDARLLQYGDKLKIGPHSAVPTDATVLNGTSEVDESMLTGESVPVFKKEGDSVIAGTINGSGTLVARLTRLPGKNTVTDIAQLVEEAANSKPRIQDVADRVAGWFVPVVTSIALIVIVAWVVVGLKVRNYNAGKAVSNAITYAVATLAVSCPCALGLAVPMVLVVAGGIAARNGVIIKSAECTEQSRKVTDVVFDKTGTITEGELDVMEEHFFGVDEAESIAVSKALVAGNKHPVSLAVAKHLESRATAPAKLDNVHSIPGAGVEATLDGTKIRAGNPAWTNTSEDAVIVDMQQRGMTLLVVTRDGKAIAAFAMRTRLRAEAAKVVSQLSRRNVAVHLVSGDQKRAVEAVAAQVGIPNVASQCTPSQKRDYVANLMSRGKKVMFVGDGTNDAVAVTQADVGVQLASVLSASEVTRGAADVVLLNGLEGIPFLMKISNVAFRRMAFNFGWSAAYNVLAILLASGALVNVRIPPAYAGLGEIVSVLPVIFAAMTMLLKKIKVDVDGVAAV</sequence>
<evidence type="ECO:0000256" key="3">
    <source>
        <dbReference type="ARBA" id="ARBA00022723"/>
    </source>
</evidence>
<dbReference type="InterPro" id="IPR027414">
    <property type="entry name" value="GH95_N_dom"/>
</dbReference>
<feature type="compositionally biased region" description="Basic and acidic residues" evidence="7">
    <location>
        <begin position="1069"/>
        <end position="1099"/>
    </location>
</feature>
<feature type="compositionally biased region" description="Basic and acidic residues" evidence="7">
    <location>
        <begin position="1295"/>
        <end position="1306"/>
    </location>
</feature>
<evidence type="ECO:0000256" key="1">
    <source>
        <dbReference type="ARBA" id="ARBA00004370"/>
    </source>
</evidence>
<evidence type="ECO:0000256" key="4">
    <source>
        <dbReference type="ARBA" id="ARBA00022967"/>
    </source>
</evidence>
<dbReference type="InterPro" id="IPR008928">
    <property type="entry name" value="6-hairpin_glycosidase_sf"/>
</dbReference>
<feature type="region of interest" description="Disordered" evidence="7">
    <location>
        <begin position="1251"/>
        <end position="1306"/>
    </location>
</feature>
<keyword evidence="6 8" id="KW-0472">Membrane</keyword>
<dbReference type="Gene3D" id="3.40.1110.10">
    <property type="entry name" value="Calcium-transporting ATPase, cytoplasmic domain N"/>
    <property type="match status" value="1"/>
</dbReference>
<evidence type="ECO:0000259" key="9">
    <source>
        <dbReference type="PROSITE" id="PS50846"/>
    </source>
</evidence>
<dbReference type="PROSITE" id="PS00154">
    <property type="entry name" value="ATPASE_E1_E2"/>
    <property type="match status" value="1"/>
</dbReference>
<feature type="transmembrane region" description="Helical" evidence="8">
    <location>
        <begin position="2092"/>
        <end position="2115"/>
    </location>
</feature>
<dbReference type="InterPro" id="IPR054363">
    <property type="entry name" value="GH95_cat"/>
</dbReference>
<evidence type="ECO:0000256" key="2">
    <source>
        <dbReference type="ARBA" id="ARBA00022692"/>
    </source>
</evidence>
<feature type="compositionally biased region" description="Basic residues" evidence="7">
    <location>
        <begin position="1260"/>
        <end position="1274"/>
    </location>
</feature>
<dbReference type="Pfam" id="PF00122">
    <property type="entry name" value="E1-E2_ATPase"/>
    <property type="match status" value="1"/>
</dbReference>
<dbReference type="InterPro" id="IPR023299">
    <property type="entry name" value="ATPase_P-typ_cyto_dom_N"/>
</dbReference>
<evidence type="ECO:0000256" key="7">
    <source>
        <dbReference type="SAM" id="MobiDB-lite"/>
    </source>
</evidence>
<dbReference type="InterPro" id="IPR044492">
    <property type="entry name" value="P_typ_ATPase_HD_dom"/>
</dbReference>
<feature type="transmembrane region" description="Helical" evidence="8">
    <location>
        <begin position="1721"/>
        <end position="1742"/>
    </location>
</feature>
<feature type="transmembrane region" description="Helical" evidence="8">
    <location>
        <begin position="2063"/>
        <end position="2086"/>
    </location>
</feature>
<gene>
    <name evidence="10" type="ORF">Purlil1_3463</name>
</gene>
<dbReference type="SUPFAM" id="SSF55008">
    <property type="entry name" value="HMA, heavy metal-associated domain"/>
    <property type="match status" value="1"/>
</dbReference>
<keyword evidence="5 8" id="KW-1133">Transmembrane helix</keyword>
<dbReference type="InterPro" id="IPR049053">
    <property type="entry name" value="AFCA-like_C"/>
</dbReference>
<keyword evidence="11" id="KW-1185">Reference proteome</keyword>
<feature type="transmembrane region" description="Helical" evidence="8">
    <location>
        <begin position="1574"/>
        <end position="1594"/>
    </location>
</feature>
<dbReference type="Pfam" id="PF00702">
    <property type="entry name" value="Hydrolase"/>
    <property type="match status" value="1"/>
</dbReference>
<evidence type="ECO:0000256" key="8">
    <source>
        <dbReference type="SAM" id="Phobius"/>
    </source>
</evidence>
<dbReference type="InterPro" id="IPR023298">
    <property type="entry name" value="ATPase_P-typ_TM_dom_sf"/>
</dbReference>
<dbReference type="SFLD" id="SFLDG00002">
    <property type="entry name" value="C1.7:_P-type_atpase_like"/>
    <property type="match status" value="1"/>
</dbReference>
<dbReference type="Gene3D" id="3.30.70.100">
    <property type="match status" value="1"/>
</dbReference>
<dbReference type="NCBIfam" id="TIGR01525">
    <property type="entry name" value="ATPase-IB_hvy"/>
    <property type="match status" value="1"/>
</dbReference>
<feature type="region of interest" description="Disordered" evidence="7">
    <location>
        <begin position="1062"/>
        <end position="1103"/>
    </location>
</feature>
<dbReference type="PANTHER" id="PTHR31084:SF0">
    <property type="entry name" value="ALPHA-L-FUCOSIDASE 2"/>
    <property type="match status" value="1"/>
</dbReference>
<feature type="compositionally biased region" description="Polar residues" evidence="7">
    <location>
        <begin position="815"/>
        <end position="835"/>
    </location>
</feature>
<dbReference type="InterPro" id="IPR018303">
    <property type="entry name" value="ATPase_P-typ_P_site"/>
</dbReference>
<dbReference type="SUPFAM" id="SSF48208">
    <property type="entry name" value="Six-hairpin glycosidases"/>
    <property type="match status" value="1"/>
</dbReference>
<dbReference type="PRINTS" id="PR00119">
    <property type="entry name" value="CATATPASE"/>
</dbReference>
<evidence type="ECO:0000256" key="5">
    <source>
        <dbReference type="ARBA" id="ARBA00022989"/>
    </source>
</evidence>
<dbReference type="Gene3D" id="3.40.50.1000">
    <property type="entry name" value="HAD superfamily/HAD-like"/>
    <property type="match status" value="1"/>
</dbReference>
<evidence type="ECO:0000256" key="6">
    <source>
        <dbReference type="ARBA" id="ARBA00023136"/>
    </source>
</evidence>
<dbReference type="Gene3D" id="1.50.10.10">
    <property type="match status" value="1"/>
</dbReference>
<dbReference type="Pfam" id="PF22124">
    <property type="entry name" value="Glyco_hydro_95_cat"/>
    <property type="match status" value="1"/>
</dbReference>
<feature type="domain" description="HMA" evidence="9">
    <location>
        <begin position="1322"/>
        <end position="1389"/>
    </location>
</feature>
<feature type="compositionally biased region" description="Polar residues" evidence="7">
    <location>
        <begin position="847"/>
        <end position="859"/>
    </location>
</feature>
<dbReference type="InterPro" id="IPR006121">
    <property type="entry name" value="HMA_dom"/>
</dbReference>
<keyword evidence="4" id="KW-1278">Translocase</keyword>
<evidence type="ECO:0000313" key="10">
    <source>
        <dbReference type="EMBL" id="KAK4092210.1"/>
    </source>
</evidence>
<dbReference type="InterPro" id="IPR036412">
    <property type="entry name" value="HAD-like_sf"/>
</dbReference>
<dbReference type="NCBIfam" id="TIGR01511">
    <property type="entry name" value="ATPase-IB1_Cu"/>
    <property type="match status" value="1"/>
</dbReference>
<comment type="subcellular location">
    <subcellularLocation>
        <location evidence="1">Membrane</location>
    </subcellularLocation>
</comment>
<dbReference type="InterPro" id="IPR012341">
    <property type="entry name" value="6hp_glycosidase-like_sf"/>
</dbReference>
<dbReference type="CDD" id="cd00371">
    <property type="entry name" value="HMA"/>
    <property type="match status" value="1"/>
</dbReference>
<reference evidence="10 11" key="1">
    <citation type="journal article" date="2024" name="Microbiol. Resour. Announc.">
        <title>Genome annotations for the ascomycete fungi Trichoderma harzianum, Trichoderma aggressivum, and Purpureocillium lilacinum.</title>
        <authorList>
            <person name="Beijen E.P.W."/>
            <person name="Ohm R.A."/>
        </authorList>
    </citation>
    <scope>NUCLEOTIDE SEQUENCE [LARGE SCALE GENOMIC DNA]</scope>
    <source>
        <strain evidence="10 11">CBS 150709</strain>
    </source>
</reference>
<comment type="caution">
    <text evidence="10">The sequence shown here is derived from an EMBL/GenBank/DDBJ whole genome shotgun (WGS) entry which is preliminary data.</text>
</comment>
<keyword evidence="2 8" id="KW-0812">Transmembrane</keyword>
<dbReference type="NCBIfam" id="TIGR01494">
    <property type="entry name" value="ATPase_P-type"/>
    <property type="match status" value="1"/>
</dbReference>
<dbReference type="InterPro" id="IPR008250">
    <property type="entry name" value="ATPase_P-typ_transduc_dom_A_sf"/>
</dbReference>
<dbReference type="InterPro" id="IPR036163">
    <property type="entry name" value="HMA_dom_sf"/>
</dbReference>
<dbReference type="Pfam" id="PF21307">
    <property type="entry name" value="Glyco_hydro_95_C"/>
    <property type="match status" value="1"/>
</dbReference>
<feature type="transmembrane region" description="Helical" evidence="8">
    <location>
        <begin position="1762"/>
        <end position="1789"/>
    </location>
</feature>
<dbReference type="Gene3D" id="2.70.150.10">
    <property type="entry name" value="Calcium-transporting ATPase, cytoplasmic transduction domain A"/>
    <property type="match status" value="1"/>
</dbReference>
<keyword evidence="3" id="KW-0479">Metal-binding</keyword>
<accession>A0ABR0C7M4</accession>
<dbReference type="InterPro" id="IPR056236">
    <property type="entry name" value="HMA_PCA1"/>
</dbReference>
<dbReference type="SUPFAM" id="SSF56784">
    <property type="entry name" value="HAD-like"/>
    <property type="match status" value="1"/>
</dbReference>
<dbReference type="Proteomes" id="UP001287286">
    <property type="component" value="Unassembled WGS sequence"/>
</dbReference>
<dbReference type="SFLD" id="SFLDS00003">
    <property type="entry name" value="Haloacid_Dehalogenase"/>
    <property type="match status" value="1"/>
</dbReference>